<comment type="caution">
    <text evidence="20">The sequence shown here is derived from an EMBL/GenBank/DDBJ whole genome shotgun (WGS) entry which is preliminary data.</text>
</comment>
<evidence type="ECO:0000256" key="8">
    <source>
        <dbReference type="ARBA" id="ARBA00022729"/>
    </source>
</evidence>
<feature type="transmembrane region" description="Helical" evidence="18">
    <location>
        <begin position="487"/>
        <end position="508"/>
    </location>
</feature>
<evidence type="ECO:0000256" key="10">
    <source>
        <dbReference type="ARBA" id="ARBA00022847"/>
    </source>
</evidence>
<keyword evidence="5" id="KW-0633">Potassium transport</keyword>
<evidence type="ECO:0000259" key="19">
    <source>
        <dbReference type="Pfam" id="PF01699"/>
    </source>
</evidence>
<dbReference type="GO" id="GO:0005886">
    <property type="term" value="C:plasma membrane"/>
    <property type="evidence" value="ECO:0007669"/>
    <property type="project" value="TreeGrafter"/>
</dbReference>
<keyword evidence="7 18" id="KW-0812">Transmembrane</keyword>
<dbReference type="GO" id="GO:0015293">
    <property type="term" value="F:symporter activity"/>
    <property type="evidence" value="ECO:0007669"/>
    <property type="project" value="UniProtKB-KW"/>
</dbReference>
<evidence type="ECO:0000256" key="1">
    <source>
        <dbReference type="ARBA" id="ARBA00004141"/>
    </source>
</evidence>
<evidence type="ECO:0000256" key="17">
    <source>
        <dbReference type="SAM" id="MobiDB-lite"/>
    </source>
</evidence>
<comment type="subcellular location">
    <subcellularLocation>
        <location evidence="1">Membrane</location>
        <topology evidence="1">Multi-pass membrane protein</topology>
    </subcellularLocation>
</comment>
<evidence type="ECO:0000256" key="4">
    <source>
        <dbReference type="ARBA" id="ARBA00022449"/>
    </source>
</evidence>
<evidence type="ECO:0000256" key="15">
    <source>
        <dbReference type="ARBA" id="ARBA00023136"/>
    </source>
</evidence>
<keyword evidence="4" id="KW-0050">Antiport</keyword>
<evidence type="ECO:0000313" key="20">
    <source>
        <dbReference type="EMBL" id="KAL1522640.1"/>
    </source>
</evidence>
<keyword evidence="14" id="KW-0406">Ion transport</keyword>
<evidence type="ECO:0000256" key="11">
    <source>
        <dbReference type="ARBA" id="ARBA00022958"/>
    </source>
</evidence>
<dbReference type="PANTHER" id="PTHR10846">
    <property type="entry name" value="SODIUM/POTASSIUM/CALCIUM EXCHANGER"/>
    <property type="match status" value="1"/>
</dbReference>
<evidence type="ECO:0000256" key="9">
    <source>
        <dbReference type="ARBA" id="ARBA00022837"/>
    </source>
</evidence>
<feature type="domain" description="Sodium/calcium exchanger membrane region" evidence="19">
    <location>
        <begin position="92"/>
        <end position="235"/>
    </location>
</feature>
<dbReference type="InterPro" id="IPR044880">
    <property type="entry name" value="NCX_ion-bd_dom_sf"/>
</dbReference>
<feature type="transmembrane region" description="Helical" evidence="18">
    <location>
        <begin position="379"/>
        <end position="402"/>
    </location>
</feature>
<evidence type="ECO:0000256" key="16">
    <source>
        <dbReference type="ARBA" id="ARBA00023201"/>
    </source>
</evidence>
<dbReference type="NCBIfam" id="TIGR00367">
    <property type="entry name" value="calcium/sodium antiporter"/>
    <property type="match status" value="1"/>
</dbReference>
<dbReference type="AlphaFoldDB" id="A0AB34JP01"/>
<name>A0AB34JP01_PRYPA</name>
<dbReference type="FunFam" id="1.20.1420.30:FF:000004">
    <property type="entry name" value="Sodium/potassium/calcium exchanger 2 isoform 1"/>
    <property type="match status" value="1"/>
</dbReference>
<keyword evidence="21" id="KW-1185">Reference proteome</keyword>
<keyword evidence="3" id="KW-0813">Transport</keyword>
<keyword evidence="11" id="KW-0630">Potassium</keyword>
<feature type="domain" description="Sodium/calcium exchanger membrane region" evidence="19">
    <location>
        <begin position="380"/>
        <end position="527"/>
    </location>
</feature>
<feature type="transmembrane region" description="Helical" evidence="18">
    <location>
        <begin position="127"/>
        <end position="152"/>
    </location>
</feature>
<feature type="transmembrane region" description="Helical" evidence="18">
    <location>
        <begin position="414"/>
        <end position="437"/>
    </location>
</feature>
<dbReference type="InterPro" id="IPR004837">
    <property type="entry name" value="NaCa_Exmemb"/>
</dbReference>
<feature type="transmembrane region" description="Helical" evidence="18">
    <location>
        <begin position="444"/>
        <end position="467"/>
    </location>
</feature>
<feature type="transmembrane region" description="Helical" evidence="18">
    <location>
        <begin position="515"/>
        <end position="540"/>
    </location>
</feature>
<accession>A0AB34JP01</accession>
<evidence type="ECO:0000256" key="7">
    <source>
        <dbReference type="ARBA" id="ARBA00022692"/>
    </source>
</evidence>
<evidence type="ECO:0000256" key="14">
    <source>
        <dbReference type="ARBA" id="ARBA00023065"/>
    </source>
</evidence>
<dbReference type="GO" id="GO:0005262">
    <property type="term" value="F:calcium channel activity"/>
    <property type="evidence" value="ECO:0007669"/>
    <property type="project" value="TreeGrafter"/>
</dbReference>
<dbReference type="PROSITE" id="PS51257">
    <property type="entry name" value="PROKAR_LIPOPROTEIN"/>
    <property type="match status" value="1"/>
</dbReference>
<protein>
    <recommendedName>
        <fullName evidence="19">Sodium/calcium exchanger membrane region domain-containing protein</fullName>
    </recommendedName>
</protein>
<sequence>MALPRRYGRRRRKAAVPLQTGLVLFACAMLTFVAFLNTWNSPPAEGDEPARLLDFRLGSRVLSEDAGSGTSLRWDNPFTSEQMRHGAVILHILLLLYMFTGLAIVCDDYFCAALDEICIKLQISDDVAGATFMAAGGSAPEFFTSLLGVFFFQSDVGFGTIVGSAVFNVLFVIGLCAYFSGFDTLPLTWYPLARDSSYYLVCLAALLGLSYDREITWYDALILCLLYAGYVVIMYFDPKIRRWCLKNLDRSSHHPNHSRPSATAQIAPDPEFGEETAGANGHSTSDAVEKFNPAPASEPFDSANSLPAQQGKEAVSGSCTNGTAGDKPLEEDDDDDVHDGLPQWPDTTKARIIYLINAPLNWSFYLTIPDCRVERKKHYYMLTFTLAVLWIAALSYVMIVMAEDIGVTLGLPDNVMGVTILAIGTSVPDAVSSLLVARDGHGDMALSSSIGSNIFDVTFGLPVPWFIYTALYRSGEVISIEAKGMSIQVGTLMFMVFAVVISVHCFGWKISRPLGIFYFALYFIFVTEALLISQCVISGIEGC</sequence>
<keyword evidence="9" id="KW-0106">Calcium</keyword>
<dbReference type="EMBL" id="JBGBPQ010000006">
    <property type="protein sequence ID" value="KAL1522640.1"/>
    <property type="molecule type" value="Genomic_DNA"/>
</dbReference>
<proteinExistence type="inferred from homology"/>
<organism evidence="20 21">
    <name type="scientific">Prymnesium parvum</name>
    <name type="common">Toxic golden alga</name>
    <dbReference type="NCBI Taxonomy" id="97485"/>
    <lineage>
        <taxon>Eukaryota</taxon>
        <taxon>Haptista</taxon>
        <taxon>Haptophyta</taxon>
        <taxon>Prymnesiophyceae</taxon>
        <taxon>Prymnesiales</taxon>
        <taxon>Prymnesiaceae</taxon>
        <taxon>Prymnesium</taxon>
    </lineage>
</organism>
<reference evidence="20 21" key="1">
    <citation type="journal article" date="2024" name="Science">
        <title>Giant polyketide synthase enzymes in the biosynthesis of giant marine polyether toxins.</title>
        <authorList>
            <person name="Fallon T.R."/>
            <person name="Shende V.V."/>
            <person name="Wierzbicki I.H."/>
            <person name="Pendleton A.L."/>
            <person name="Watervoot N.F."/>
            <person name="Auber R.P."/>
            <person name="Gonzalez D.J."/>
            <person name="Wisecaver J.H."/>
            <person name="Moore B.S."/>
        </authorList>
    </citation>
    <scope>NUCLEOTIDE SEQUENCE [LARGE SCALE GENOMIC DNA]</scope>
    <source>
        <strain evidence="20 21">12B1</strain>
    </source>
</reference>
<dbReference type="PANTHER" id="PTHR10846:SF73">
    <property type="entry name" value="SODIUM_CALCIUM EXCHANGER MEMBRANE REGION DOMAIN-CONTAINING PROTEIN"/>
    <property type="match status" value="1"/>
</dbReference>
<keyword evidence="12 18" id="KW-1133">Transmembrane helix</keyword>
<keyword evidence="8" id="KW-0732">Signal</keyword>
<dbReference type="Gene3D" id="1.20.1420.30">
    <property type="entry name" value="NCX, central ion-binding region"/>
    <property type="match status" value="2"/>
</dbReference>
<gene>
    <name evidence="20" type="ORF">AB1Y20_017619</name>
</gene>
<evidence type="ECO:0000256" key="2">
    <source>
        <dbReference type="ARBA" id="ARBA00005364"/>
    </source>
</evidence>
<evidence type="ECO:0000256" key="5">
    <source>
        <dbReference type="ARBA" id="ARBA00022538"/>
    </source>
</evidence>
<keyword evidence="10" id="KW-0769">Symport</keyword>
<evidence type="ECO:0000256" key="3">
    <source>
        <dbReference type="ARBA" id="ARBA00022448"/>
    </source>
</evidence>
<evidence type="ECO:0000313" key="21">
    <source>
        <dbReference type="Proteomes" id="UP001515480"/>
    </source>
</evidence>
<feature type="transmembrane region" description="Helical" evidence="18">
    <location>
        <begin position="217"/>
        <end position="236"/>
    </location>
</feature>
<feature type="transmembrane region" description="Helical" evidence="18">
    <location>
        <begin position="158"/>
        <end position="180"/>
    </location>
</feature>
<dbReference type="GO" id="GO:0008273">
    <property type="term" value="F:calcium, potassium:sodium antiporter activity"/>
    <property type="evidence" value="ECO:0007669"/>
    <property type="project" value="TreeGrafter"/>
</dbReference>
<dbReference type="GO" id="GO:0006874">
    <property type="term" value="P:intracellular calcium ion homeostasis"/>
    <property type="evidence" value="ECO:0007669"/>
    <property type="project" value="TreeGrafter"/>
</dbReference>
<dbReference type="InterPro" id="IPR004481">
    <property type="entry name" value="K/Na/Ca-exchanger"/>
</dbReference>
<evidence type="ECO:0000256" key="12">
    <source>
        <dbReference type="ARBA" id="ARBA00022989"/>
    </source>
</evidence>
<evidence type="ECO:0000256" key="6">
    <source>
        <dbReference type="ARBA" id="ARBA00022568"/>
    </source>
</evidence>
<feature type="transmembrane region" description="Helical" evidence="18">
    <location>
        <begin position="87"/>
        <end position="106"/>
    </location>
</feature>
<evidence type="ECO:0000256" key="18">
    <source>
        <dbReference type="SAM" id="Phobius"/>
    </source>
</evidence>
<keyword evidence="13" id="KW-0915">Sodium</keyword>
<comment type="similarity">
    <text evidence="2">Belongs to the Ca(2+):cation antiporter (CaCA) (TC 2.A.19) family. SLC24A subfamily.</text>
</comment>
<dbReference type="Pfam" id="PF01699">
    <property type="entry name" value="Na_Ca_ex"/>
    <property type="match status" value="2"/>
</dbReference>
<evidence type="ECO:0000256" key="13">
    <source>
        <dbReference type="ARBA" id="ARBA00023053"/>
    </source>
</evidence>
<dbReference type="Proteomes" id="UP001515480">
    <property type="component" value="Unassembled WGS sequence"/>
</dbReference>
<feature type="transmembrane region" description="Helical" evidence="18">
    <location>
        <begin position="21"/>
        <end position="39"/>
    </location>
</feature>
<keyword evidence="6" id="KW-0109">Calcium transport</keyword>
<keyword evidence="15 18" id="KW-0472">Membrane</keyword>
<feature type="region of interest" description="Disordered" evidence="17">
    <location>
        <begin position="252"/>
        <end position="343"/>
    </location>
</feature>
<dbReference type="FunFam" id="1.20.1420.30:FF:000009">
    <property type="entry name" value="sodium/potassium/calcium exchanger 5 isoform X2"/>
    <property type="match status" value="1"/>
</dbReference>
<keyword evidence="16" id="KW-0739">Sodium transport</keyword>